<gene>
    <name evidence="4" type="ORF">C4N26_02210</name>
    <name evidence="3" type="ORF">C4N27_11900</name>
    <name evidence="5" type="ORF">DWZ46_07450</name>
    <name evidence="2" type="ORF">KH315_05655</name>
</gene>
<evidence type="ECO:0000259" key="1">
    <source>
        <dbReference type="Pfam" id="PF04296"/>
    </source>
</evidence>
<evidence type="ECO:0000313" key="7">
    <source>
        <dbReference type="Proteomes" id="UP000251144"/>
    </source>
</evidence>
<dbReference type="EMBL" id="QVER01000007">
    <property type="protein sequence ID" value="RGB91610.1"/>
    <property type="molecule type" value="Genomic_DNA"/>
</dbReference>
<dbReference type="Proteomes" id="UP000250997">
    <property type="component" value="Unassembled WGS sequence"/>
</dbReference>
<accession>A0A329TER3</accession>
<name>A0A329TER3_9FIRM</name>
<dbReference type="Proteomes" id="UP000811365">
    <property type="component" value="Unassembled WGS sequence"/>
</dbReference>
<dbReference type="NCBIfam" id="NF047356">
    <property type="entry name" value="RNA_bind_RnpM"/>
    <property type="match status" value="1"/>
</dbReference>
<dbReference type="PANTHER" id="PTHR34215:SF1">
    <property type="entry name" value="YLXR DOMAIN-CONTAINING PROTEIN"/>
    <property type="match status" value="1"/>
</dbReference>
<dbReference type="RefSeq" id="WP_158396373.1">
    <property type="nucleotide sequence ID" value="NZ_CP026548.1"/>
</dbReference>
<dbReference type="PANTHER" id="PTHR34215">
    <property type="entry name" value="BLL0784 PROTEIN"/>
    <property type="match status" value="1"/>
</dbReference>
<dbReference type="EMBL" id="PRLB01000001">
    <property type="protein sequence ID" value="RAW55827.1"/>
    <property type="molecule type" value="Genomic_DNA"/>
</dbReference>
<evidence type="ECO:0000313" key="2">
    <source>
        <dbReference type="EMBL" id="MBS6621634.1"/>
    </source>
</evidence>
<reference evidence="6 7" key="1">
    <citation type="submission" date="2018-02" db="EMBL/GenBank/DDBJ databases">
        <title>Complete genome sequencing of Faecalibacterium prausnitzii strains isolated from the human gut.</title>
        <authorList>
            <person name="Fitzgerald B.C."/>
            <person name="Shkoporov A.N."/>
            <person name="Ross P.R."/>
            <person name="Hill C."/>
        </authorList>
    </citation>
    <scope>NUCLEOTIDE SEQUENCE [LARGE SCALE GENOMIC DNA]</scope>
    <source>
        <strain evidence="3 6">APC942/18-1</strain>
        <strain evidence="4 7">APC942/32-1</strain>
    </source>
</reference>
<dbReference type="SUPFAM" id="SSF64376">
    <property type="entry name" value="YlxR-like"/>
    <property type="match status" value="1"/>
</dbReference>
<evidence type="ECO:0000313" key="4">
    <source>
        <dbReference type="EMBL" id="RAW55827.1"/>
    </source>
</evidence>
<reference evidence="2" key="3">
    <citation type="submission" date="2021-02" db="EMBL/GenBank/DDBJ databases">
        <title>Infant gut strain persistence is associated with maternal origin, phylogeny, and functional potential including surface adhesion and iron acquisition.</title>
        <authorList>
            <person name="Lou Y.C."/>
        </authorList>
    </citation>
    <scope>NUCLEOTIDE SEQUENCE</scope>
    <source>
        <strain evidence="2">L2_039_000G1_dasL2_039_000G1_maxbin2.maxbin.077</strain>
    </source>
</reference>
<proteinExistence type="predicted"/>
<dbReference type="InterPro" id="IPR037465">
    <property type="entry name" value="YlxR"/>
</dbReference>
<evidence type="ECO:0000313" key="3">
    <source>
        <dbReference type="EMBL" id="RAW48251.1"/>
    </source>
</evidence>
<reference evidence="5 8" key="2">
    <citation type="submission" date="2018-08" db="EMBL/GenBank/DDBJ databases">
        <title>A genome reference for cultivated species of the human gut microbiota.</title>
        <authorList>
            <person name="Zou Y."/>
            <person name="Xue W."/>
            <person name="Luo G."/>
        </authorList>
    </citation>
    <scope>NUCLEOTIDE SEQUENCE [LARGE SCALE GENOMIC DNA]</scope>
    <source>
        <strain evidence="5 8">AF32-8AC</strain>
    </source>
</reference>
<dbReference type="Proteomes" id="UP000251144">
    <property type="component" value="Unassembled WGS sequence"/>
</dbReference>
<evidence type="ECO:0000313" key="6">
    <source>
        <dbReference type="Proteomes" id="UP000250997"/>
    </source>
</evidence>
<dbReference type="EMBL" id="JAGZYH010000016">
    <property type="protein sequence ID" value="MBS6621634.1"/>
    <property type="molecule type" value="Genomic_DNA"/>
</dbReference>
<dbReference type="Proteomes" id="UP000260991">
    <property type="component" value="Unassembled WGS sequence"/>
</dbReference>
<organism evidence="4 7">
    <name type="scientific">Faecalibacterium prausnitzii</name>
    <dbReference type="NCBI Taxonomy" id="853"/>
    <lineage>
        <taxon>Bacteria</taxon>
        <taxon>Bacillati</taxon>
        <taxon>Bacillota</taxon>
        <taxon>Clostridia</taxon>
        <taxon>Eubacteriales</taxon>
        <taxon>Oscillospiraceae</taxon>
        <taxon>Faecalibacterium</taxon>
    </lineage>
</organism>
<dbReference type="InterPro" id="IPR035931">
    <property type="entry name" value="YlxR-like_sf"/>
</dbReference>
<dbReference type="Gene3D" id="3.30.1230.10">
    <property type="entry name" value="YlxR-like"/>
    <property type="match status" value="1"/>
</dbReference>
<dbReference type="EMBL" id="PRLA01000010">
    <property type="protein sequence ID" value="RAW48251.1"/>
    <property type="molecule type" value="Genomic_DNA"/>
</dbReference>
<dbReference type="AlphaFoldDB" id="A0A329TER3"/>
<feature type="domain" description="YlxR" evidence="1">
    <location>
        <begin position="9"/>
        <end position="82"/>
    </location>
</feature>
<comment type="caution">
    <text evidence="4">The sequence shown here is derived from an EMBL/GenBank/DDBJ whole genome shotgun (WGS) entry which is preliminary data.</text>
</comment>
<sequence length="101" mass="10921">MAQKKIPARQCIGCLTSRPKKELVRVVRAPSGEISIDPVGKKPGRGAYLCPDAACLAKAKKKKALERCFEQPVPAEVYDALAQQLASVEAEKEADRDGKEA</sequence>
<protein>
    <submittedName>
        <fullName evidence="4">DUF448 domain-containing protein</fullName>
    </submittedName>
    <submittedName>
        <fullName evidence="2">YlxR family protein</fullName>
    </submittedName>
</protein>
<evidence type="ECO:0000313" key="8">
    <source>
        <dbReference type="Proteomes" id="UP000260991"/>
    </source>
</evidence>
<dbReference type="Pfam" id="PF04296">
    <property type="entry name" value="YlxR"/>
    <property type="match status" value="1"/>
</dbReference>
<evidence type="ECO:0000313" key="5">
    <source>
        <dbReference type="EMBL" id="RGB91610.1"/>
    </source>
</evidence>
<dbReference type="OrthoDB" id="9813251at2"/>
<dbReference type="InterPro" id="IPR007393">
    <property type="entry name" value="YlxR_dom"/>
</dbReference>